<sequence length="68" mass="7109">MRQWSASVPRPAASAGVMTAAHAPCNGYDGLSLTADRNDQRIHSGAVNAVEHPLSVHQHVTGMGVGFD</sequence>
<organism evidence="1 2">
    <name type="scientific">Notoacmeibacter ruber</name>
    <dbReference type="NCBI Taxonomy" id="2670375"/>
    <lineage>
        <taxon>Bacteria</taxon>
        <taxon>Pseudomonadati</taxon>
        <taxon>Pseudomonadota</taxon>
        <taxon>Alphaproteobacteria</taxon>
        <taxon>Hyphomicrobiales</taxon>
        <taxon>Notoacmeibacteraceae</taxon>
        <taxon>Notoacmeibacter</taxon>
    </lineage>
</organism>
<name>A0A3L7J463_9HYPH</name>
<proteinExistence type="predicted"/>
<reference evidence="1 2" key="1">
    <citation type="submission" date="2018-10" db="EMBL/GenBank/DDBJ databases">
        <title>Notoacmeibacter sp. M2BS9Y-3-1, whole genome shotgun sequence.</title>
        <authorList>
            <person name="Tuo L."/>
        </authorList>
    </citation>
    <scope>NUCLEOTIDE SEQUENCE [LARGE SCALE GENOMIC DNA]</scope>
    <source>
        <strain evidence="1 2">M2BS9Y-3-1</strain>
    </source>
</reference>
<dbReference type="Proteomes" id="UP000281094">
    <property type="component" value="Unassembled WGS sequence"/>
</dbReference>
<dbReference type="EMBL" id="RCWN01000002">
    <property type="protein sequence ID" value="RLQ85270.1"/>
    <property type="molecule type" value="Genomic_DNA"/>
</dbReference>
<evidence type="ECO:0000313" key="2">
    <source>
        <dbReference type="Proteomes" id="UP000281094"/>
    </source>
</evidence>
<gene>
    <name evidence="1" type="ORF">D8780_15045</name>
</gene>
<accession>A0A3L7J463</accession>
<dbReference type="AlphaFoldDB" id="A0A3L7J463"/>
<comment type="caution">
    <text evidence="1">The sequence shown here is derived from an EMBL/GenBank/DDBJ whole genome shotgun (WGS) entry which is preliminary data.</text>
</comment>
<keyword evidence="2" id="KW-1185">Reference proteome</keyword>
<protein>
    <submittedName>
        <fullName evidence="1">Uncharacterized protein</fullName>
    </submittedName>
</protein>
<evidence type="ECO:0000313" key="1">
    <source>
        <dbReference type="EMBL" id="RLQ85270.1"/>
    </source>
</evidence>